<accession>A0ABW9I7Q2</accession>
<sequence length="269" mass="28266">MTTDIDTHADAVEAAVSRLTGAAATRTPCAPVRDLLGDTGIDAAYEVQRRLAAARTAAGARRVGAKIGLTAPAVQEQFGVFEPDFGMLFDDMVFAHGEPVSLDRFVQPRVEGEIAFVLDSDLDLPGATVADVLRATAFVLPAVEIVDSRISRWDLTIADTVADNASSGAVVLGTVPHTLNGLDLAQVGMTLYRDEEPVSFGAGHACLGSPVVAVTWLARELARRGQPLRAGDVVMSGALGPMVEITGGGRYRLELDGLGSVESRIEENV</sequence>
<dbReference type="Pfam" id="PF01557">
    <property type="entry name" value="FAA_hydrolase"/>
    <property type="match status" value="1"/>
</dbReference>
<gene>
    <name evidence="3" type="ORF">ACKI18_44470</name>
</gene>
<evidence type="ECO:0000313" key="4">
    <source>
        <dbReference type="Proteomes" id="UP001631957"/>
    </source>
</evidence>
<comment type="caution">
    <text evidence="3">The sequence shown here is derived from an EMBL/GenBank/DDBJ whole genome shotgun (WGS) entry which is preliminary data.</text>
</comment>
<name>A0ABW9I7Q2_9ACTN</name>
<evidence type="ECO:0000256" key="1">
    <source>
        <dbReference type="ARBA" id="ARBA00023239"/>
    </source>
</evidence>
<dbReference type="RefSeq" id="WP_240553939.1">
    <property type="nucleotide sequence ID" value="NZ_JBJVNI010000039.1"/>
</dbReference>
<dbReference type="InterPro" id="IPR050772">
    <property type="entry name" value="Hydratase-Decarb/MhpD_sf"/>
</dbReference>
<dbReference type="InterPro" id="IPR011234">
    <property type="entry name" value="Fumarylacetoacetase-like_C"/>
</dbReference>
<dbReference type="PANTHER" id="PTHR30143">
    <property type="entry name" value="ACID HYDRATASE"/>
    <property type="match status" value="1"/>
</dbReference>
<feature type="domain" description="Fumarylacetoacetase-like C-terminal" evidence="2">
    <location>
        <begin position="80"/>
        <end position="265"/>
    </location>
</feature>
<reference evidence="3 4" key="1">
    <citation type="submission" date="2024-12" db="EMBL/GenBank/DDBJ databases">
        <title>Forecasting of Potato common scab and diversities of Pathogenic streptomyces spp. in china.</title>
        <authorList>
            <person name="Handique U."/>
            <person name="Wu J."/>
        </authorList>
    </citation>
    <scope>NUCLEOTIDE SEQUENCE [LARGE SCALE GENOMIC DNA]</scope>
    <source>
        <strain evidence="3 4">ZRIMU1530</strain>
    </source>
</reference>
<dbReference type="Proteomes" id="UP001631957">
    <property type="component" value="Unassembled WGS sequence"/>
</dbReference>
<dbReference type="PANTHER" id="PTHR30143:SF0">
    <property type="entry name" value="2-KETO-4-PENTENOATE HYDRATASE"/>
    <property type="match status" value="1"/>
</dbReference>
<evidence type="ECO:0000313" key="3">
    <source>
        <dbReference type="EMBL" id="MFM9615723.1"/>
    </source>
</evidence>
<evidence type="ECO:0000259" key="2">
    <source>
        <dbReference type="Pfam" id="PF01557"/>
    </source>
</evidence>
<dbReference type="InterPro" id="IPR036663">
    <property type="entry name" value="Fumarylacetoacetase_C_sf"/>
</dbReference>
<keyword evidence="4" id="KW-1185">Reference proteome</keyword>
<protein>
    <submittedName>
        <fullName evidence="3">2-keto-4-pentenoate hydratase</fullName>
    </submittedName>
</protein>
<proteinExistence type="predicted"/>
<dbReference type="EMBL" id="JBJVNI010000039">
    <property type="protein sequence ID" value="MFM9615723.1"/>
    <property type="molecule type" value="Genomic_DNA"/>
</dbReference>
<dbReference type="Gene3D" id="3.90.850.10">
    <property type="entry name" value="Fumarylacetoacetase-like, C-terminal domain"/>
    <property type="match status" value="1"/>
</dbReference>
<keyword evidence="1" id="KW-0456">Lyase</keyword>
<organism evidence="3 4">
    <name type="scientific">Streptomyces niveiscabiei</name>
    <dbReference type="NCBI Taxonomy" id="164115"/>
    <lineage>
        <taxon>Bacteria</taxon>
        <taxon>Bacillati</taxon>
        <taxon>Actinomycetota</taxon>
        <taxon>Actinomycetes</taxon>
        <taxon>Kitasatosporales</taxon>
        <taxon>Streptomycetaceae</taxon>
        <taxon>Streptomyces</taxon>
    </lineage>
</organism>
<dbReference type="SUPFAM" id="SSF56529">
    <property type="entry name" value="FAH"/>
    <property type="match status" value="1"/>
</dbReference>